<proteinExistence type="predicted"/>
<gene>
    <name evidence="2" type="ORF">RGD00_05450</name>
</gene>
<sequence>MDLEAYFEEWSRKPGETVRMAISTDRKTVRATLERITRGPTAADAGDGSHAFGETVPGIDITVPGRRQATAIGSYADFPLGTGVAGDHAIHLWFWSSVPQWDDAQTILSTAQGGDTRLALSVRNSGLHLHAGSESHDLGLQVAPATWYSLAVSLDGRTALVSLKQVRGLPGAPVYREKSVRLAADLPPADLLRLAAAGVSDIGSAVDGFNGKIGTPSVFGRALTGAEIRALHDGAPGAPAPRLTWNLAEHFNSDTLREVQQRAPNARIRNGAERAVTGPHWTGLCDSFLTVPAEYAAIYFHSDDMIDSNWDYDLAFDLPENLSSGIYAVRLEAEGRVDLYPLFVRDKDDGRADVLFIAPTNTYLAYANDRFASADLSGIMGHERVVSEDELYLNAHPEFGLSCYDTHADGSPVRFSSRRRPLVNVRPHYPNWLTGSFRHFAVDLFFIEWLEKLGKSYHVVTDEDVHHGGLDLLSRYKVVVTGSHPEYWTNPALTAMERYLMSGGRAMYTGGNGFYWVTSIDPDRPWIVEIRRENGGVRAWDAPPGERNHVHTGEPGGLWRYRGRGPNRLFGIGFATEGFSDGKGYRRSEASHEPRFKAFFEGVDEDLLGDFGYILNGAAGDECDRFDLGNGSPAHTVILATANGFGREYLVVPEDSGIPMPDQDGPNRPDLVRADMVYIPIAGGGEVFSVGSIAYAGALAWNGFDNNIARLTTNVLNEFIKGTGSARGA</sequence>
<name>A0ABU1F6H6_9RHOB</name>
<feature type="domain" description="N,N-dimethylformamidase beta subunit-like C-terminal" evidence="1">
    <location>
        <begin position="291"/>
        <end position="705"/>
    </location>
</feature>
<dbReference type="Proteomes" id="UP001247754">
    <property type="component" value="Unassembled WGS sequence"/>
</dbReference>
<dbReference type="Pfam" id="PF20254">
    <property type="entry name" value="DMFA2_C"/>
    <property type="match status" value="1"/>
</dbReference>
<keyword evidence="3" id="KW-1185">Reference proteome</keyword>
<dbReference type="SUPFAM" id="SSF49899">
    <property type="entry name" value="Concanavalin A-like lectins/glucanases"/>
    <property type="match status" value="1"/>
</dbReference>
<accession>A0ABU1F6H6</accession>
<protein>
    <recommendedName>
        <fullName evidence="1">N,N-dimethylformamidase beta subunit-like C-terminal domain-containing protein</fullName>
    </recommendedName>
</protein>
<dbReference type="InterPro" id="IPR046540">
    <property type="entry name" value="DMFA2_C"/>
</dbReference>
<evidence type="ECO:0000313" key="2">
    <source>
        <dbReference type="EMBL" id="MDR5652037.1"/>
    </source>
</evidence>
<comment type="caution">
    <text evidence="2">The sequence shown here is derived from an EMBL/GenBank/DDBJ whole genome shotgun (WGS) entry which is preliminary data.</text>
</comment>
<organism evidence="2 3">
    <name type="scientific">Ruixingdingia sedimenti</name>
    <dbReference type="NCBI Taxonomy" id="3073604"/>
    <lineage>
        <taxon>Bacteria</taxon>
        <taxon>Pseudomonadati</taxon>
        <taxon>Pseudomonadota</taxon>
        <taxon>Alphaproteobacteria</taxon>
        <taxon>Rhodobacterales</taxon>
        <taxon>Paracoccaceae</taxon>
        <taxon>Ruixingdingia</taxon>
    </lineage>
</organism>
<dbReference type="Gene3D" id="2.60.120.200">
    <property type="match status" value="1"/>
</dbReference>
<dbReference type="EMBL" id="JAVKPH010000004">
    <property type="protein sequence ID" value="MDR5652037.1"/>
    <property type="molecule type" value="Genomic_DNA"/>
</dbReference>
<evidence type="ECO:0000259" key="1">
    <source>
        <dbReference type="Pfam" id="PF20254"/>
    </source>
</evidence>
<dbReference type="RefSeq" id="WP_310456282.1">
    <property type="nucleotide sequence ID" value="NZ_JAVKPH010000004.1"/>
</dbReference>
<dbReference type="InterPro" id="IPR013320">
    <property type="entry name" value="ConA-like_dom_sf"/>
</dbReference>
<evidence type="ECO:0000313" key="3">
    <source>
        <dbReference type="Proteomes" id="UP001247754"/>
    </source>
</evidence>
<reference evidence="2 3" key="1">
    <citation type="submission" date="2023-09" db="EMBL/GenBank/DDBJ databases">
        <title>Xinfangfangia sedmenti sp. nov., isolated the sedment.</title>
        <authorList>
            <person name="Xu L."/>
        </authorList>
    </citation>
    <scope>NUCLEOTIDE SEQUENCE [LARGE SCALE GENOMIC DNA]</scope>
    <source>
        <strain evidence="2 3">LG-4</strain>
    </source>
</reference>